<comment type="caution">
    <text evidence="2">The sequence shown here is derived from an EMBL/GenBank/DDBJ whole genome shotgun (WGS) entry which is preliminary data.</text>
</comment>
<dbReference type="AlphaFoldDB" id="A0A2N3HPH5"/>
<keyword evidence="3" id="KW-1185">Reference proteome</keyword>
<feature type="transmembrane region" description="Helical" evidence="1">
    <location>
        <begin position="43"/>
        <end position="61"/>
    </location>
</feature>
<keyword evidence="1" id="KW-1133">Transmembrane helix</keyword>
<name>A0A2N3HPH5_9FLAO</name>
<dbReference type="EMBL" id="PJEO01000008">
    <property type="protein sequence ID" value="PKQ46764.1"/>
    <property type="molecule type" value="Genomic_DNA"/>
</dbReference>
<dbReference type="Proteomes" id="UP000233435">
    <property type="component" value="Unassembled WGS sequence"/>
</dbReference>
<proteinExistence type="predicted"/>
<organism evidence="2 3">
    <name type="scientific">Confluentibacter flavum</name>
    <dbReference type="NCBI Taxonomy" id="1909700"/>
    <lineage>
        <taxon>Bacteria</taxon>
        <taxon>Pseudomonadati</taxon>
        <taxon>Bacteroidota</taxon>
        <taxon>Flavobacteriia</taxon>
        <taxon>Flavobacteriales</taxon>
        <taxon>Flavobacteriaceae</taxon>
        <taxon>Confluentibacter</taxon>
    </lineage>
</organism>
<evidence type="ECO:0000313" key="3">
    <source>
        <dbReference type="Proteomes" id="UP000233435"/>
    </source>
</evidence>
<protein>
    <submittedName>
        <fullName evidence="2">Uncharacterized protein</fullName>
    </submittedName>
</protein>
<gene>
    <name evidence="2" type="ORF">CSW08_01275</name>
</gene>
<sequence>MVLIVANVFVYGKLRVCGRGFSEGKSEASKQATNFVLTKTSNFLYTVLAAGFLFFIDYKYFMSCSNFIP</sequence>
<keyword evidence="1" id="KW-0812">Transmembrane</keyword>
<reference evidence="2 3" key="1">
    <citation type="submission" date="2017-12" db="EMBL/GenBank/DDBJ databases">
        <title>Confluentibacter flavum sp. nov., isolated from the saline lake.</title>
        <authorList>
            <person name="Yu L."/>
        </authorList>
    </citation>
    <scope>NUCLEOTIDE SEQUENCE [LARGE SCALE GENOMIC DNA]</scope>
    <source>
        <strain evidence="2 3">3B</strain>
    </source>
</reference>
<evidence type="ECO:0000256" key="1">
    <source>
        <dbReference type="SAM" id="Phobius"/>
    </source>
</evidence>
<evidence type="ECO:0000313" key="2">
    <source>
        <dbReference type="EMBL" id="PKQ46764.1"/>
    </source>
</evidence>
<accession>A0A2N3HPH5</accession>
<keyword evidence="1" id="KW-0472">Membrane</keyword>